<sequence length="675" mass="74679">MPVHSEQSSRQGGDGAPEYEHDIGDGAGERQPSPLPAEPNDRKMQRPPGTNNEATTNWHVNGGTASGARLPDPLPRTRFGLRPPGPGQLYPGGGFKAPTDYRQKYTPDPPLKELHHEARIWHVYNDESAIFDTDMVAEANDSLDILLVFAGLFAGVVTTFVVQTSQALSSNNTVITNSLLLELIALQRAQANGTSLNSVPPADTSFTAARSDVWVNGLWFTSLALTLATALLAVLAKQWLRQYSSFVSGSVRERAFIRQFRYNSFDRWGVRIIIGLLPTLLHVSLFLFLGGLVVFLYSLDRTPARIMVCITAFLIGAYITSTILPIVTIKCPYRTPLSAVLFPLREVVPDIFQLAFRLIALIWVLPYIVVGTVLGGRPPDLVPAMIRRWLRAPQRPWASRKSMSQAEQILIGTDTHMWTRKSINWLATTASDPSAKIILVESLGTLEPPPVGIHTGPPSFVFIKEWDAIKQLLAGEAGALCDDMALGRLIRASMNMPLSDYYRHNTFDAMLDGLPPVTPIDITDDPATILSVAAANSTSRFAWSNQDEVVIRPHEAFQFVLEHYSTFAELGLPAWMWWSICAQAAMGPDGPAEDIYTRQVLYPETLFGICTVGKMNIEQYNMGAWIREQPLPTDLRRAIFEPLYMFPASPLLSLASFIRENLLSELRAASRPLSS</sequence>
<dbReference type="Pfam" id="PF20153">
    <property type="entry name" value="DUF6535"/>
    <property type="match status" value="1"/>
</dbReference>
<feature type="domain" description="DUF6535" evidence="3">
    <location>
        <begin position="121"/>
        <end position="297"/>
    </location>
</feature>
<feature type="transmembrane region" description="Helical" evidence="2">
    <location>
        <begin position="217"/>
        <end position="236"/>
    </location>
</feature>
<dbReference type="EMBL" id="JARJCN010000034">
    <property type="protein sequence ID" value="KAJ7085482.1"/>
    <property type="molecule type" value="Genomic_DNA"/>
</dbReference>
<organism evidence="4 5">
    <name type="scientific">Mycena belliarum</name>
    <dbReference type="NCBI Taxonomy" id="1033014"/>
    <lineage>
        <taxon>Eukaryota</taxon>
        <taxon>Fungi</taxon>
        <taxon>Dikarya</taxon>
        <taxon>Basidiomycota</taxon>
        <taxon>Agaricomycotina</taxon>
        <taxon>Agaricomycetes</taxon>
        <taxon>Agaricomycetidae</taxon>
        <taxon>Agaricales</taxon>
        <taxon>Marasmiineae</taxon>
        <taxon>Mycenaceae</taxon>
        <taxon>Mycena</taxon>
    </lineage>
</organism>
<name>A0AAD6U5Q8_9AGAR</name>
<feature type="compositionally biased region" description="Polar residues" evidence="1">
    <location>
        <begin position="48"/>
        <end position="59"/>
    </location>
</feature>
<evidence type="ECO:0000256" key="1">
    <source>
        <dbReference type="SAM" id="MobiDB-lite"/>
    </source>
</evidence>
<keyword evidence="2" id="KW-1133">Transmembrane helix</keyword>
<dbReference type="InterPro" id="IPR045338">
    <property type="entry name" value="DUF6535"/>
</dbReference>
<keyword evidence="5" id="KW-1185">Reference proteome</keyword>
<feature type="transmembrane region" description="Helical" evidence="2">
    <location>
        <begin position="354"/>
        <end position="375"/>
    </location>
</feature>
<dbReference type="Proteomes" id="UP001222325">
    <property type="component" value="Unassembled WGS sequence"/>
</dbReference>
<feature type="compositionally biased region" description="Polar residues" evidence="1">
    <location>
        <begin position="1"/>
        <end position="11"/>
    </location>
</feature>
<gene>
    <name evidence="4" type="ORF">B0H15DRAFT_802033</name>
</gene>
<evidence type="ECO:0000259" key="3">
    <source>
        <dbReference type="Pfam" id="PF20153"/>
    </source>
</evidence>
<feature type="region of interest" description="Disordered" evidence="1">
    <location>
        <begin position="1"/>
        <end position="108"/>
    </location>
</feature>
<feature type="transmembrane region" description="Helical" evidence="2">
    <location>
        <begin position="268"/>
        <end position="298"/>
    </location>
</feature>
<keyword evidence="2" id="KW-0472">Membrane</keyword>
<keyword evidence="2" id="KW-0812">Transmembrane</keyword>
<feature type="compositionally biased region" description="Basic and acidic residues" evidence="1">
    <location>
        <begin position="18"/>
        <end position="28"/>
    </location>
</feature>
<dbReference type="AlphaFoldDB" id="A0AAD6U5Q8"/>
<feature type="transmembrane region" description="Helical" evidence="2">
    <location>
        <begin position="304"/>
        <end position="327"/>
    </location>
</feature>
<evidence type="ECO:0000313" key="4">
    <source>
        <dbReference type="EMBL" id="KAJ7085482.1"/>
    </source>
</evidence>
<accession>A0AAD6U5Q8</accession>
<proteinExistence type="predicted"/>
<feature type="compositionally biased region" description="Basic and acidic residues" evidence="1">
    <location>
        <begin position="99"/>
        <end position="108"/>
    </location>
</feature>
<protein>
    <recommendedName>
        <fullName evidence="3">DUF6535 domain-containing protein</fullName>
    </recommendedName>
</protein>
<evidence type="ECO:0000256" key="2">
    <source>
        <dbReference type="SAM" id="Phobius"/>
    </source>
</evidence>
<comment type="caution">
    <text evidence="4">The sequence shown here is derived from an EMBL/GenBank/DDBJ whole genome shotgun (WGS) entry which is preliminary data.</text>
</comment>
<evidence type="ECO:0000313" key="5">
    <source>
        <dbReference type="Proteomes" id="UP001222325"/>
    </source>
</evidence>
<reference evidence="4" key="1">
    <citation type="submission" date="2023-03" db="EMBL/GenBank/DDBJ databases">
        <title>Massive genome expansion in bonnet fungi (Mycena s.s.) driven by repeated elements and novel gene families across ecological guilds.</title>
        <authorList>
            <consortium name="Lawrence Berkeley National Laboratory"/>
            <person name="Harder C.B."/>
            <person name="Miyauchi S."/>
            <person name="Viragh M."/>
            <person name="Kuo A."/>
            <person name="Thoen E."/>
            <person name="Andreopoulos B."/>
            <person name="Lu D."/>
            <person name="Skrede I."/>
            <person name="Drula E."/>
            <person name="Henrissat B."/>
            <person name="Morin E."/>
            <person name="Kohler A."/>
            <person name="Barry K."/>
            <person name="LaButti K."/>
            <person name="Morin E."/>
            <person name="Salamov A."/>
            <person name="Lipzen A."/>
            <person name="Mereny Z."/>
            <person name="Hegedus B."/>
            <person name="Baldrian P."/>
            <person name="Stursova M."/>
            <person name="Weitz H."/>
            <person name="Taylor A."/>
            <person name="Grigoriev I.V."/>
            <person name="Nagy L.G."/>
            <person name="Martin F."/>
            <person name="Kauserud H."/>
        </authorList>
    </citation>
    <scope>NUCLEOTIDE SEQUENCE</scope>
    <source>
        <strain evidence="4">CBHHK173m</strain>
    </source>
</reference>
<feature type="transmembrane region" description="Helical" evidence="2">
    <location>
        <begin position="145"/>
        <end position="162"/>
    </location>
</feature>